<reference evidence="7 8" key="1">
    <citation type="submission" date="2019-07" db="EMBL/GenBank/DDBJ databases">
        <title>Whole genome shotgun sequence of Chitinophaga cymbidii NBRC 109752.</title>
        <authorList>
            <person name="Hosoyama A."/>
            <person name="Uohara A."/>
            <person name="Ohji S."/>
            <person name="Ichikawa N."/>
        </authorList>
    </citation>
    <scope>NUCLEOTIDE SEQUENCE [LARGE SCALE GENOMIC DNA]</scope>
    <source>
        <strain evidence="7 8">NBRC 109752</strain>
    </source>
</reference>
<gene>
    <name evidence="7" type="ORF">CCY01nite_17630</name>
</gene>
<organism evidence="7 8">
    <name type="scientific">Chitinophaga cymbidii</name>
    <dbReference type="NCBI Taxonomy" id="1096750"/>
    <lineage>
        <taxon>Bacteria</taxon>
        <taxon>Pseudomonadati</taxon>
        <taxon>Bacteroidota</taxon>
        <taxon>Chitinophagia</taxon>
        <taxon>Chitinophagales</taxon>
        <taxon>Chitinophagaceae</taxon>
        <taxon>Chitinophaga</taxon>
    </lineage>
</organism>
<evidence type="ECO:0000313" key="7">
    <source>
        <dbReference type="EMBL" id="GEP95503.1"/>
    </source>
</evidence>
<dbReference type="InterPro" id="IPR013324">
    <property type="entry name" value="RNA_pol_sigma_r3/r4-like"/>
</dbReference>
<dbReference type="AlphaFoldDB" id="A0A512RIH1"/>
<dbReference type="GO" id="GO:0016987">
    <property type="term" value="F:sigma factor activity"/>
    <property type="evidence" value="ECO:0007669"/>
    <property type="project" value="UniProtKB-KW"/>
</dbReference>
<dbReference type="InterPro" id="IPR007627">
    <property type="entry name" value="RNA_pol_sigma70_r2"/>
</dbReference>
<evidence type="ECO:0000313" key="8">
    <source>
        <dbReference type="Proteomes" id="UP000321436"/>
    </source>
</evidence>
<keyword evidence="3" id="KW-0731">Sigma factor</keyword>
<dbReference type="GO" id="GO:0006352">
    <property type="term" value="P:DNA-templated transcription initiation"/>
    <property type="evidence" value="ECO:0007669"/>
    <property type="project" value="InterPro"/>
</dbReference>
<feature type="domain" description="RNA polymerase sigma factor 70 region 4 type 2" evidence="6">
    <location>
        <begin position="147"/>
        <end position="197"/>
    </location>
</feature>
<dbReference type="Proteomes" id="UP000321436">
    <property type="component" value="Unassembled WGS sequence"/>
</dbReference>
<comment type="caution">
    <text evidence="7">The sequence shown here is derived from an EMBL/GenBank/DDBJ whole genome shotgun (WGS) entry which is preliminary data.</text>
</comment>
<evidence type="ECO:0000256" key="3">
    <source>
        <dbReference type="ARBA" id="ARBA00023082"/>
    </source>
</evidence>
<protein>
    <submittedName>
        <fullName evidence="7">DNA-directed RNA polymerase sigma-70 factor</fullName>
    </submittedName>
</protein>
<dbReference type="InterPro" id="IPR014327">
    <property type="entry name" value="RNA_pol_sigma70_bacteroid"/>
</dbReference>
<dbReference type="InterPro" id="IPR039425">
    <property type="entry name" value="RNA_pol_sigma-70-like"/>
</dbReference>
<dbReference type="InterPro" id="IPR013325">
    <property type="entry name" value="RNA_pol_sigma_r2"/>
</dbReference>
<accession>A0A512RIH1</accession>
<evidence type="ECO:0000259" key="6">
    <source>
        <dbReference type="Pfam" id="PF08281"/>
    </source>
</evidence>
<dbReference type="InterPro" id="IPR013249">
    <property type="entry name" value="RNA_pol_sigma70_r4_t2"/>
</dbReference>
<dbReference type="GO" id="GO:0000428">
    <property type="term" value="C:DNA-directed RNA polymerase complex"/>
    <property type="evidence" value="ECO:0007669"/>
    <property type="project" value="UniProtKB-KW"/>
</dbReference>
<sequence>MMPPDDRPNYRLNIQGEYKITTVANTVSCDTLSDKELIRLLVTGRQDAFTEIYNRYWERLFAIAYNLTRDQVQAEEITQEVFISLWDRKEEIQIDTLNGYLATAIKFSVFKHIGRQRRRLQIVRDNYARWSVDEEEEKIYARFLKEYVEGIVEQLPEKCRLVFEYSRRDGLTIPEISEKMNISPKTAEAHLTKALKTIRLNLKQSAPMLLLLLYNQ</sequence>
<dbReference type="NCBIfam" id="TIGR02985">
    <property type="entry name" value="Sig70_bacteroi1"/>
    <property type="match status" value="1"/>
</dbReference>
<evidence type="ECO:0000256" key="2">
    <source>
        <dbReference type="ARBA" id="ARBA00023015"/>
    </source>
</evidence>
<evidence type="ECO:0000256" key="1">
    <source>
        <dbReference type="ARBA" id="ARBA00010641"/>
    </source>
</evidence>
<dbReference type="Gene3D" id="1.10.10.10">
    <property type="entry name" value="Winged helix-like DNA-binding domain superfamily/Winged helix DNA-binding domain"/>
    <property type="match status" value="1"/>
</dbReference>
<dbReference type="GO" id="GO:0003677">
    <property type="term" value="F:DNA binding"/>
    <property type="evidence" value="ECO:0007669"/>
    <property type="project" value="InterPro"/>
</dbReference>
<dbReference type="Pfam" id="PF04542">
    <property type="entry name" value="Sigma70_r2"/>
    <property type="match status" value="1"/>
</dbReference>
<keyword evidence="4" id="KW-0804">Transcription</keyword>
<dbReference type="Gene3D" id="1.10.1740.10">
    <property type="match status" value="1"/>
</dbReference>
<keyword evidence="2" id="KW-0805">Transcription regulation</keyword>
<dbReference type="EMBL" id="BKAU01000001">
    <property type="protein sequence ID" value="GEP95503.1"/>
    <property type="molecule type" value="Genomic_DNA"/>
</dbReference>
<dbReference type="SUPFAM" id="SSF88659">
    <property type="entry name" value="Sigma3 and sigma4 domains of RNA polymerase sigma factors"/>
    <property type="match status" value="1"/>
</dbReference>
<dbReference type="InterPro" id="IPR014284">
    <property type="entry name" value="RNA_pol_sigma-70_dom"/>
</dbReference>
<dbReference type="PANTHER" id="PTHR43133:SF46">
    <property type="entry name" value="RNA POLYMERASE SIGMA-70 FACTOR ECF SUBFAMILY"/>
    <property type="match status" value="1"/>
</dbReference>
<proteinExistence type="inferred from homology"/>
<dbReference type="SUPFAM" id="SSF88946">
    <property type="entry name" value="Sigma2 domain of RNA polymerase sigma factors"/>
    <property type="match status" value="1"/>
</dbReference>
<keyword evidence="7" id="KW-0240">DNA-directed RNA polymerase</keyword>
<comment type="similarity">
    <text evidence="1">Belongs to the sigma-70 factor family. ECF subfamily.</text>
</comment>
<dbReference type="NCBIfam" id="TIGR02937">
    <property type="entry name" value="sigma70-ECF"/>
    <property type="match status" value="1"/>
</dbReference>
<feature type="domain" description="RNA polymerase sigma-70 region 2" evidence="5">
    <location>
        <begin position="53"/>
        <end position="119"/>
    </location>
</feature>
<dbReference type="Pfam" id="PF08281">
    <property type="entry name" value="Sigma70_r4_2"/>
    <property type="match status" value="1"/>
</dbReference>
<name>A0A512RIH1_9BACT</name>
<keyword evidence="8" id="KW-1185">Reference proteome</keyword>
<dbReference type="PANTHER" id="PTHR43133">
    <property type="entry name" value="RNA POLYMERASE ECF-TYPE SIGMA FACTO"/>
    <property type="match status" value="1"/>
</dbReference>
<evidence type="ECO:0000259" key="5">
    <source>
        <dbReference type="Pfam" id="PF04542"/>
    </source>
</evidence>
<evidence type="ECO:0000256" key="4">
    <source>
        <dbReference type="ARBA" id="ARBA00023163"/>
    </source>
</evidence>
<dbReference type="InterPro" id="IPR036388">
    <property type="entry name" value="WH-like_DNA-bd_sf"/>
</dbReference>